<dbReference type="EMBL" id="PTIX01000029">
    <property type="protein sequence ID" value="PPK63334.1"/>
    <property type="molecule type" value="Genomic_DNA"/>
</dbReference>
<comment type="caution">
    <text evidence="2">The sequence shown here is derived from an EMBL/GenBank/DDBJ whole genome shotgun (WGS) entry which is preliminary data.</text>
</comment>
<protein>
    <submittedName>
        <fullName evidence="2">DDE family transposase</fullName>
    </submittedName>
</protein>
<dbReference type="GO" id="GO:0006313">
    <property type="term" value="P:DNA transposition"/>
    <property type="evidence" value="ECO:0007669"/>
    <property type="project" value="InterPro"/>
</dbReference>
<organism evidence="2 3">
    <name type="scientific">Actinokineospora auranticolor</name>
    <dbReference type="NCBI Taxonomy" id="155976"/>
    <lineage>
        <taxon>Bacteria</taxon>
        <taxon>Bacillati</taxon>
        <taxon>Actinomycetota</taxon>
        <taxon>Actinomycetes</taxon>
        <taxon>Pseudonocardiales</taxon>
        <taxon>Pseudonocardiaceae</taxon>
        <taxon>Actinokineospora</taxon>
    </lineage>
</organism>
<evidence type="ECO:0000313" key="2">
    <source>
        <dbReference type="EMBL" id="PPK63334.1"/>
    </source>
</evidence>
<accession>A0A2S6GDM9</accession>
<evidence type="ECO:0000259" key="1">
    <source>
        <dbReference type="Pfam" id="PF01609"/>
    </source>
</evidence>
<keyword evidence="3" id="KW-1185">Reference proteome</keyword>
<dbReference type="Proteomes" id="UP000239203">
    <property type="component" value="Unassembled WGS sequence"/>
</dbReference>
<name>A0A2S6GDM9_9PSEU</name>
<dbReference type="GO" id="GO:0004803">
    <property type="term" value="F:transposase activity"/>
    <property type="evidence" value="ECO:0007669"/>
    <property type="project" value="InterPro"/>
</dbReference>
<reference evidence="2 3" key="1">
    <citation type="submission" date="2018-02" db="EMBL/GenBank/DDBJ databases">
        <title>Genomic Encyclopedia of Archaeal and Bacterial Type Strains, Phase II (KMG-II): from individual species to whole genera.</title>
        <authorList>
            <person name="Goeker M."/>
        </authorList>
    </citation>
    <scope>NUCLEOTIDE SEQUENCE [LARGE SCALE GENOMIC DNA]</scope>
    <source>
        <strain evidence="2 3">YU 961-1</strain>
    </source>
</reference>
<evidence type="ECO:0000313" key="3">
    <source>
        <dbReference type="Proteomes" id="UP000239203"/>
    </source>
</evidence>
<dbReference type="AlphaFoldDB" id="A0A2S6GDM9"/>
<proteinExistence type="predicted"/>
<dbReference type="InterPro" id="IPR002559">
    <property type="entry name" value="Transposase_11"/>
</dbReference>
<sequence>MNGRRWFLRLVEGHRWVVERTLAWLTNGYRRLTTRRERHARNYLAFTTLAAALTCFKKLPT</sequence>
<feature type="domain" description="Transposase IS4-like" evidence="1">
    <location>
        <begin position="14"/>
        <end position="54"/>
    </location>
</feature>
<dbReference type="Pfam" id="PF01609">
    <property type="entry name" value="DDE_Tnp_1"/>
    <property type="match status" value="1"/>
</dbReference>
<dbReference type="GO" id="GO:0003677">
    <property type="term" value="F:DNA binding"/>
    <property type="evidence" value="ECO:0007669"/>
    <property type="project" value="InterPro"/>
</dbReference>
<gene>
    <name evidence="2" type="ORF">CLV40_12947</name>
</gene>